<feature type="transmembrane region" description="Helical" evidence="1">
    <location>
        <begin position="33"/>
        <end position="57"/>
    </location>
</feature>
<keyword evidence="1" id="KW-0472">Membrane</keyword>
<evidence type="ECO:0000313" key="2">
    <source>
        <dbReference type="EMBL" id="GAA5149398.1"/>
    </source>
</evidence>
<evidence type="ECO:0008006" key="4">
    <source>
        <dbReference type="Google" id="ProtNLM"/>
    </source>
</evidence>
<dbReference type="RefSeq" id="WP_185062862.1">
    <property type="nucleotide sequence ID" value="NZ_BAABJP010000004.1"/>
</dbReference>
<reference evidence="3" key="1">
    <citation type="journal article" date="2019" name="Int. J. Syst. Evol. Microbiol.">
        <title>The Global Catalogue of Microorganisms (GCM) 10K type strain sequencing project: providing services to taxonomists for standard genome sequencing and annotation.</title>
        <authorList>
            <consortium name="The Broad Institute Genomics Platform"/>
            <consortium name="The Broad Institute Genome Sequencing Center for Infectious Disease"/>
            <person name="Wu L."/>
            <person name="Ma J."/>
        </authorList>
    </citation>
    <scope>NUCLEOTIDE SEQUENCE [LARGE SCALE GENOMIC DNA]</scope>
    <source>
        <strain evidence="3">JCM 18303</strain>
    </source>
</reference>
<protein>
    <recommendedName>
        <fullName evidence="4">DUF485 domain-containing protein</fullName>
    </recommendedName>
</protein>
<dbReference type="Pfam" id="PF04341">
    <property type="entry name" value="DUF485"/>
    <property type="match status" value="1"/>
</dbReference>
<keyword evidence="1" id="KW-1133">Transmembrane helix</keyword>
<dbReference type="Proteomes" id="UP001428817">
    <property type="component" value="Unassembled WGS sequence"/>
</dbReference>
<comment type="caution">
    <text evidence="2">The sequence shown here is derived from an EMBL/GenBank/DDBJ whole genome shotgun (WGS) entry which is preliminary data.</text>
</comment>
<proteinExistence type="predicted"/>
<feature type="transmembrane region" description="Helical" evidence="1">
    <location>
        <begin position="63"/>
        <end position="89"/>
    </location>
</feature>
<keyword evidence="1" id="KW-0812">Transmembrane</keyword>
<organism evidence="2 3">
    <name type="scientific">Pseudonocardia eucalypti</name>
    <dbReference type="NCBI Taxonomy" id="648755"/>
    <lineage>
        <taxon>Bacteria</taxon>
        <taxon>Bacillati</taxon>
        <taxon>Actinomycetota</taxon>
        <taxon>Actinomycetes</taxon>
        <taxon>Pseudonocardiales</taxon>
        <taxon>Pseudonocardiaceae</taxon>
        <taxon>Pseudonocardia</taxon>
    </lineage>
</organism>
<evidence type="ECO:0000256" key="1">
    <source>
        <dbReference type="SAM" id="Phobius"/>
    </source>
</evidence>
<accession>A0ABP9PN66</accession>
<sequence>MTVQNHLTSPASVYQQIYESDEFVELKRRRRGFVLPISILFITWYASYVGLACYAPQFMAVKVIGNITVALVAGILQILSTLVLATLYVRFTNREIDPEAAHVRRMVEQARRGESEQKLFGGNR</sequence>
<dbReference type="InterPro" id="IPR007436">
    <property type="entry name" value="DUF485"/>
</dbReference>
<name>A0ABP9PN66_9PSEU</name>
<dbReference type="EMBL" id="BAABJP010000004">
    <property type="protein sequence ID" value="GAA5149398.1"/>
    <property type="molecule type" value="Genomic_DNA"/>
</dbReference>
<dbReference type="PANTHER" id="PTHR38441">
    <property type="entry name" value="INTEGRAL MEMBRANE PROTEIN-RELATED"/>
    <property type="match status" value="1"/>
</dbReference>
<evidence type="ECO:0000313" key="3">
    <source>
        <dbReference type="Proteomes" id="UP001428817"/>
    </source>
</evidence>
<keyword evidence="3" id="KW-1185">Reference proteome</keyword>
<gene>
    <name evidence="2" type="ORF">GCM10023321_13170</name>
</gene>
<dbReference type="PANTHER" id="PTHR38441:SF1">
    <property type="entry name" value="MEMBRANE PROTEIN"/>
    <property type="match status" value="1"/>
</dbReference>